<dbReference type="InterPro" id="IPR021109">
    <property type="entry name" value="Peptidase_aspartic_dom_sf"/>
</dbReference>
<dbReference type="STRING" id="1170229.K9FPP3"/>
<dbReference type="OrthoDB" id="4359435at2759"/>
<gene>
    <name evidence="1" type="ORF">PDIG_49130</name>
</gene>
<reference evidence="2" key="1">
    <citation type="journal article" date="2012" name="BMC Genomics">
        <title>Genome sequence of the necrotrophic fungus Penicillium digitatum, the main postharvest pathogen of citrus.</title>
        <authorList>
            <person name="Marcet-Houben M."/>
            <person name="Ballester A.-R."/>
            <person name="de la Fuente B."/>
            <person name="Harries E."/>
            <person name="Marcos J.F."/>
            <person name="Gonzalez-Candelas L."/>
            <person name="Gabaldon T."/>
        </authorList>
    </citation>
    <scope>NUCLEOTIDE SEQUENCE [LARGE SCALE GENOMIC DNA]</scope>
    <source>
        <strain evidence="2">PHI26 / CECT 20796</strain>
    </source>
</reference>
<evidence type="ECO:0000313" key="2">
    <source>
        <dbReference type="Proteomes" id="UP000009882"/>
    </source>
</evidence>
<dbReference type="eggNOG" id="ENOG502T5GC">
    <property type="taxonomic scope" value="Eukaryota"/>
</dbReference>
<name>K9FPP3_PEND2</name>
<organism evidence="1 2">
    <name type="scientific">Penicillium digitatum (strain PHI26 / CECT 20796)</name>
    <name type="common">Green mold</name>
    <dbReference type="NCBI Taxonomy" id="1170229"/>
    <lineage>
        <taxon>Eukaryota</taxon>
        <taxon>Fungi</taxon>
        <taxon>Dikarya</taxon>
        <taxon>Ascomycota</taxon>
        <taxon>Pezizomycotina</taxon>
        <taxon>Eurotiomycetes</taxon>
        <taxon>Eurotiomycetidae</taxon>
        <taxon>Eurotiales</taxon>
        <taxon>Aspergillaceae</taxon>
        <taxon>Penicillium</taxon>
    </lineage>
</organism>
<dbReference type="InParanoid" id="K9FPP3"/>
<evidence type="ECO:0000313" key="1">
    <source>
        <dbReference type="EMBL" id="EKV11635.1"/>
    </source>
</evidence>
<dbReference type="AlphaFoldDB" id="K9FPP3"/>
<sequence>MHHGRSFSISALGDTGADGYVFLNRELSVLLGKRFGLKAESIGQECPVRGFDGKPSKPITHVTFLTMCVDGRIQQQVPMLIADLGKYDMILGRKWFAENDVLLDCRRYRMIQPDEKTLFDDVVSEIVVLTHTAIL</sequence>
<dbReference type="CDD" id="cd00303">
    <property type="entry name" value="retropepsin_like"/>
    <property type="match status" value="1"/>
</dbReference>
<accession>K9FPP3</accession>
<comment type="caution">
    <text evidence="1">The sequence shown here is derived from an EMBL/GenBank/DDBJ whole genome shotgun (WGS) entry which is preliminary data.</text>
</comment>
<dbReference type="HOGENOM" id="CLU_1611311_0_0_1"/>
<dbReference type="Proteomes" id="UP000009882">
    <property type="component" value="Unassembled WGS sequence"/>
</dbReference>
<protein>
    <submittedName>
        <fullName evidence="1">Retrovirus polyprotein, putative</fullName>
    </submittedName>
</protein>
<dbReference type="Gene3D" id="2.40.70.10">
    <property type="entry name" value="Acid Proteases"/>
    <property type="match status" value="1"/>
</dbReference>
<proteinExistence type="predicted"/>
<keyword evidence="2" id="KW-1185">Reference proteome</keyword>
<dbReference type="EMBL" id="AKCT01000200">
    <property type="protein sequence ID" value="EKV11635.1"/>
    <property type="molecule type" value="Genomic_DNA"/>
</dbReference>